<keyword evidence="1" id="KW-0812">Transmembrane</keyword>
<feature type="transmembrane region" description="Helical" evidence="1">
    <location>
        <begin position="32"/>
        <end position="54"/>
    </location>
</feature>
<proteinExistence type="predicted"/>
<gene>
    <name evidence="2" type="ORF">UFOPK1591_01058</name>
</gene>
<dbReference type="AlphaFoldDB" id="A0A6J6DQ78"/>
<dbReference type="EMBL" id="CAEZTD010000084">
    <property type="protein sequence ID" value="CAB4566390.1"/>
    <property type="molecule type" value="Genomic_DNA"/>
</dbReference>
<accession>A0A6J6DQ78</accession>
<name>A0A6J6DQ78_9ZZZZ</name>
<reference evidence="2" key="1">
    <citation type="submission" date="2020-05" db="EMBL/GenBank/DDBJ databases">
        <authorList>
            <person name="Chiriac C."/>
            <person name="Salcher M."/>
            <person name="Ghai R."/>
            <person name="Kavagutti S V."/>
        </authorList>
    </citation>
    <scope>NUCLEOTIDE SEQUENCE</scope>
</reference>
<evidence type="ECO:0000313" key="2">
    <source>
        <dbReference type="EMBL" id="CAB4566390.1"/>
    </source>
</evidence>
<organism evidence="2">
    <name type="scientific">freshwater metagenome</name>
    <dbReference type="NCBI Taxonomy" id="449393"/>
    <lineage>
        <taxon>unclassified sequences</taxon>
        <taxon>metagenomes</taxon>
        <taxon>ecological metagenomes</taxon>
    </lineage>
</organism>
<keyword evidence="1" id="KW-0472">Membrane</keyword>
<sequence>MFLAFIVVHIALVLFTGVQHNLNVMFAASDDAGWLGTLIFVGSLAVLAAVWFALTPGTQKKLASLTGTVR</sequence>
<keyword evidence="1" id="KW-1133">Transmembrane helix</keyword>
<protein>
    <submittedName>
        <fullName evidence="2">Unannotated protein</fullName>
    </submittedName>
</protein>
<evidence type="ECO:0000256" key="1">
    <source>
        <dbReference type="SAM" id="Phobius"/>
    </source>
</evidence>